<dbReference type="GO" id="GO:0019915">
    <property type="term" value="P:lipid storage"/>
    <property type="evidence" value="ECO:0007669"/>
    <property type="project" value="TreeGrafter"/>
</dbReference>
<comment type="caution">
    <text evidence="11">The sequence shown here is derived from an EMBL/GenBank/DDBJ whole genome shotgun (WGS) entry which is preliminary data.</text>
</comment>
<dbReference type="PANTHER" id="PTHR33203">
    <property type="entry name" value="OLEOSIN"/>
    <property type="match status" value="1"/>
</dbReference>
<evidence type="ECO:0000256" key="7">
    <source>
        <dbReference type="ARBA" id="ARBA00022989"/>
    </source>
</evidence>
<keyword evidence="8 10" id="KW-0472">Membrane</keyword>
<comment type="function">
    <text evidence="1">May have a structural role to stabilize the lipid body during desiccation of the seed by preventing coalescence of the oil. Probably interacts with both lipid and phospholipid moieties of lipid bodies. May also provide recognition signals for specific lipase anchorage in lipolysis during seedling growth.</text>
</comment>
<accession>A0AAN9QCW4</accession>
<dbReference type="GO" id="GO:0012511">
    <property type="term" value="C:monolayer-surrounded lipid storage body"/>
    <property type="evidence" value="ECO:0007669"/>
    <property type="project" value="InterPro"/>
</dbReference>
<comment type="similarity">
    <text evidence="4">Belongs to the oleosin family.</text>
</comment>
<dbReference type="GO" id="GO:0010344">
    <property type="term" value="P:seed oilbody biogenesis"/>
    <property type="evidence" value="ECO:0007669"/>
    <property type="project" value="TreeGrafter"/>
</dbReference>
<evidence type="ECO:0000256" key="1">
    <source>
        <dbReference type="ARBA" id="ARBA00002582"/>
    </source>
</evidence>
<evidence type="ECO:0000256" key="6">
    <source>
        <dbReference type="ARBA" id="ARBA00022692"/>
    </source>
</evidence>
<evidence type="ECO:0000256" key="8">
    <source>
        <dbReference type="ARBA" id="ARBA00023136"/>
    </source>
</evidence>
<name>A0AAN9QCW4_CANGL</name>
<dbReference type="EMBL" id="JAYMYQ010000005">
    <property type="protein sequence ID" value="KAK7330527.1"/>
    <property type="molecule type" value="Genomic_DNA"/>
</dbReference>
<dbReference type="Proteomes" id="UP001367508">
    <property type="component" value="Unassembled WGS sequence"/>
</dbReference>
<dbReference type="GO" id="GO:0016020">
    <property type="term" value="C:membrane"/>
    <property type="evidence" value="ECO:0007669"/>
    <property type="project" value="UniProtKB-SubCell"/>
</dbReference>
<evidence type="ECO:0000313" key="12">
    <source>
        <dbReference type="Proteomes" id="UP001367508"/>
    </source>
</evidence>
<feature type="transmembrane region" description="Helical" evidence="10">
    <location>
        <begin position="65"/>
        <end position="89"/>
    </location>
</feature>
<evidence type="ECO:0000313" key="11">
    <source>
        <dbReference type="EMBL" id="KAK7330527.1"/>
    </source>
</evidence>
<feature type="compositionally biased region" description="Basic and acidic residues" evidence="9">
    <location>
        <begin position="178"/>
        <end position="187"/>
    </location>
</feature>
<dbReference type="GO" id="GO:0050826">
    <property type="term" value="P:response to freezing"/>
    <property type="evidence" value="ECO:0007669"/>
    <property type="project" value="TreeGrafter"/>
</dbReference>
<feature type="compositionally biased region" description="Basic and acidic residues" evidence="9">
    <location>
        <begin position="115"/>
        <end position="147"/>
    </location>
</feature>
<keyword evidence="12" id="KW-1185">Reference proteome</keyword>
<comment type="subcellular location">
    <subcellularLocation>
        <location evidence="3">Lipid droplet</location>
    </subcellularLocation>
    <subcellularLocation>
        <location evidence="2">Membrane</location>
        <topology evidence="2">Multi-pass membrane protein</topology>
    </subcellularLocation>
</comment>
<keyword evidence="5" id="KW-0551">Lipid droplet</keyword>
<dbReference type="Pfam" id="PF01277">
    <property type="entry name" value="Oleosin"/>
    <property type="match status" value="1"/>
</dbReference>
<evidence type="ECO:0000256" key="3">
    <source>
        <dbReference type="ARBA" id="ARBA00004502"/>
    </source>
</evidence>
<feature type="transmembrane region" description="Helical" evidence="10">
    <location>
        <begin position="37"/>
        <end position="59"/>
    </location>
</feature>
<dbReference type="AlphaFoldDB" id="A0AAN9QCW4"/>
<proteinExistence type="inferred from homology"/>
<dbReference type="InterPro" id="IPR000136">
    <property type="entry name" value="Oleosin"/>
</dbReference>
<evidence type="ECO:0000256" key="2">
    <source>
        <dbReference type="ARBA" id="ARBA00004141"/>
    </source>
</evidence>
<feature type="compositionally biased region" description="Basic and acidic residues" evidence="9">
    <location>
        <begin position="154"/>
        <end position="163"/>
    </location>
</feature>
<keyword evidence="7 10" id="KW-1133">Transmembrane helix</keyword>
<feature type="region of interest" description="Disordered" evidence="9">
    <location>
        <begin position="115"/>
        <end position="187"/>
    </location>
</feature>
<dbReference type="PANTHER" id="PTHR33203:SF44">
    <property type="entry name" value="OLEOSIN 20.3 KDA"/>
    <property type="match status" value="1"/>
</dbReference>
<protein>
    <submittedName>
        <fullName evidence="11">Uncharacterized protein</fullName>
    </submittedName>
</protein>
<sequence>MYGVMRETPTTELPPIPNQEGKSFYFTFSSTRHPRSFGCYSVATPLFVIFSPVLLPATLVVGLSVAGFLASGAFGATSFSSFAWLAAYIRREHAKLPGLDTAGYVAQKNEEVGDSVARKAQEAQKETASKAQETDREAKKETERKNQETVGQETQKENARKSQEAGQEAQKLTGETGKAYKDNKTSL</sequence>
<evidence type="ECO:0000256" key="5">
    <source>
        <dbReference type="ARBA" id="ARBA00022677"/>
    </source>
</evidence>
<evidence type="ECO:0000256" key="4">
    <source>
        <dbReference type="ARBA" id="ARBA00010858"/>
    </source>
</evidence>
<keyword evidence="6 10" id="KW-0812">Transmembrane</keyword>
<evidence type="ECO:0000256" key="10">
    <source>
        <dbReference type="SAM" id="Phobius"/>
    </source>
</evidence>
<organism evidence="11 12">
    <name type="scientific">Canavalia gladiata</name>
    <name type="common">Sword bean</name>
    <name type="synonym">Dolichos gladiatus</name>
    <dbReference type="NCBI Taxonomy" id="3824"/>
    <lineage>
        <taxon>Eukaryota</taxon>
        <taxon>Viridiplantae</taxon>
        <taxon>Streptophyta</taxon>
        <taxon>Embryophyta</taxon>
        <taxon>Tracheophyta</taxon>
        <taxon>Spermatophyta</taxon>
        <taxon>Magnoliopsida</taxon>
        <taxon>eudicotyledons</taxon>
        <taxon>Gunneridae</taxon>
        <taxon>Pentapetalae</taxon>
        <taxon>rosids</taxon>
        <taxon>fabids</taxon>
        <taxon>Fabales</taxon>
        <taxon>Fabaceae</taxon>
        <taxon>Papilionoideae</taxon>
        <taxon>50 kb inversion clade</taxon>
        <taxon>NPAAA clade</taxon>
        <taxon>indigoferoid/millettioid clade</taxon>
        <taxon>Phaseoleae</taxon>
        <taxon>Canavalia</taxon>
    </lineage>
</organism>
<gene>
    <name evidence="11" type="ORF">VNO77_24722</name>
</gene>
<evidence type="ECO:0000256" key="9">
    <source>
        <dbReference type="SAM" id="MobiDB-lite"/>
    </source>
</evidence>
<reference evidence="11 12" key="1">
    <citation type="submission" date="2024-01" db="EMBL/GenBank/DDBJ databases">
        <title>The genomes of 5 underutilized Papilionoideae crops provide insights into root nodulation and disease resistanc.</title>
        <authorList>
            <person name="Jiang F."/>
        </authorList>
    </citation>
    <scope>NUCLEOTIDE SEQUENCE [LARGE SCALE GENOMIC DNA]</scope>
    <source>
        <strain evidence="11">LVBAO_FW01</strain>
        <tissue evidence="11">Leaves</tissue>
    </source>
</reference>